<evidence type="ECO:0000313" key="1">
    <source>
        <dbReference type="EMBL" id="QNB45965.1"/>
    </source>
</evidence>
<dbReference type="Proteomes" id="UP000515847">
    <property type="component" value="Chromosome"/>
</dbReference>
<evidence type="ECO:0000313" key="2">
    <source>
        <dbReference type="Proteomes" id="UP000515847"/>
    </source>
</evidence>
<keyword evidence="2" id="KW-1185">Reference proteome</keyword>
<dbReference type="InterPro" id="IPR018126">
    <property type="entry name" value="SASP_alpha/beta-type_CS"/>
</dbReference>
<dbReference type="KEGG" id="tfr:BR63_06340"/>
<accession>A0A7G6E1L1</accession>
<dbReference type="InterPro" id="IPR001448">
    <property type="entry name" value="SASP_alpha/beta-type"/>
</dbReference>
<sequence>MWLYCQANPSILFLCLLTLLTGGEILKKNGKTSTKQVNPNLEHFKYEVAQEFGLHNERKWTKFATENEKNDK</sequence>
<dbReference type="Pfam" id="PF00269">
    <property type="entry name" value="SASP"/>
    <property type="match status" value="1"/>
</dbReference>
<reference evidence="1 2" key="1">
    <citation type="journal article" date="2019" name="Front. Microbiol.">
        <title>Thermoanaerosceptrum fracticalcis gen. nov. sp. nov., a Novel Fumarate-Fermenting Microorganism From a Deep Fractured Carbonate Aquifer of the US Great Basin.</title>
        <authorList>
            <person name="Hamilton-Brehm S.D."/>
            <person name="Stewart L.E."/>
            <person name="Zavarin M."/>
            <person name="Caldwell M."/>
            <person name="Lawson P.A."/>
            <person name="Onstott T.C."/>
            <person name="Grzymski J."/>
            <person name="Neveux I."/>
            <person name="Lollar B.S."/>
            <person name="Russell C.E."/>
            <person name="Moser D.P."/>
        </authorList>
    </citation>
    <scope>NUCLEOTIDE SEQUENCE [LARGE SCALE GENOMIC DNA]</scope>
    <source>
        <strain evidence="1 2">DRI-13</strain>
    </source>
</reference>
<name>A0A7G6E1L1_THEFR</name>
<dbReference type="GO" id="GO:0006265">
    <property type="term" value="P:DNA topological change"/>
    <property type="evidence" value="ECO:0007669"/>
    <property type="project" value="InterPro"/>
</dbReference>
<gene>
    <name evidence="1" type="ORF">BR63_06340</name>
</gene>
<dbReference type="EMBL" id="CP045798">
    <property type="protein sequence ID" value="QNB45965.1"/>
    <property type="molecule type" value="Genomic_DNA"/>
</dbReference>
<dbReference type="GO" id="GO:0003690">
    <property type="term" value="F:double-stranded DNA binding"/>
    <property type="evidence" value="ECO:0007669"/>
    <property type="project" value="InterPro"/>
</dbReference>
<protein>
    <submittedName>
        <fullName evidence="1">Small, acid-soluble spore protein, alpha/beta type</fullName>
    </submittedName>
</protein>
<dbReference type="AlphaFoldDB" id="A0A7G6E1L1"/>
<proteinExistence type="predicted"/>
<dbReference type="PROSITE" id="PS00304">
    <property type="entry name" value="SASP_1"/>
    <property type="match status" value="1"/>
</dbReference>
<organism evidence="1 2">
    <name type="scientific">Thermanaerosceptrum fracticalcis</name>
    <dbReference type="NCBI Taxonomy" id="1712410"/>
    <lineage>
        <taxon>Bacteria</taxon>
        <taxon>Bacillati</taxon>
        <taxon>Bacillota</taxon>
        <taxon>Clostridia</taxon>
        <taxon>Eubacteriales</taxon>
        <taxon>Peptococcaceae</taxon>
        <taxon>Thermanaerosceptrum</taxon>
    </lineage>
</organism>